<accession>A0A9J7L0N8</accession>
<evidence type="ECO:0000313" key="8">
    <source>
        <dbReference type="RefSeq" id="XP_035673766.1"/>
    </source>
</evidence>
<dbReference type="SUPFAM" id="SSF82895">
    <property type="entry name" value="TSP-1 type 1 repeat"/>
    <property type="match status" value="3"/>
</dbReference>
<proteinExistence type="predicted"/>
<dbReference type="PROSITE" id="PS50092">
    <property type="entry name" value="TSP1"/>
    <property type="match status" value="3"/>
</dbReference>
<keyword evidence="5" id="KW-1015">Disulfide bond</keyword>
<reference evidence="7" key="1">
    <citation type="journal article" date="2020" name="Nat. Ecol. Evol.">
        <title>Deeply conserved synteny resolves early events in vertebrate evolution.</title>
        <authorList>
            <person name="Simakov O."/>
            <person name="Marletaz F."/>
            <person name="Yue J.X."/>
            <person name="O'Connell B."/>
            <person name="Jenkins J."/>
            <person name="Brandt A."/>
            <person name="Calef R."/>
            <person name="Tung C.H."/>
            <person name="Huang T.K."/>
            <person name="Schmutz J."/>
            <person name="Satoh N."/>
            <person name="Yu J.K."/>
            <person name="Putnam N.H."/>
            <person name="Green R.E."/>
            <person name="Rokhsar D.S."/>
        </authorList>
    </citation>
    <scope>NUCLEOTIDE SEQUENCE [LARGE SCALE GENOMIC DNA]</scope>
    <source>
        <strain evidence="7">S238N-H82</strain>
    </source>
</reference>
<name>A0A9J7L0N8_BRAFL</name>
<evidence type="ECO:0000256" key="2">
    <source>
        <dbReference type="ARBA" id="ARBA00022525"/>
    </source>
</evidence>
<evidence type="ECO:0000256" key="5">
    <source>
        <dbReference type="ARBA" id="ARBA00023157"/>
    </source>
</evidence>
<reference evidence="8" key="2">
    <citation type="submission" date="2025-08" db="UniProtKB">
        <authorList>
            <consortium name="RefSeq"/>
        </authorList>
    </citation>
    <scope>IDENTIFICATION</scope>
    <source>
        <strain evidence="8">S238N-H82</strain>
        <tissue evidence="8">Testes</tissue>
    </source>
</reference>
<dbReference type="InterPro" id="IPR036383">
    <property type="entry name" value="TSP1_rpt_sf"/>
</dbReference>
<dbReference type="InterPro" id="IPR052065">
    <property type="entry name" value="Compl_asym_regulator"/>
</dbReference>
<evidence type="ECO:0000256" key="6">
    <source>
        <dbReference type="SAM" id="MobiDB-lite"/>
    </source>
</evidence>
<keyword evidence="4" id="KW-0677">Repeat</keyword>
<dbReference type="Pfam" id="PF00090">
    <property type="entry name" value="TSP_1"/>
    <property type="match status" value="3"/>
</dbReference>
<dbReference type="GeneID" id="118414099"/>
<dbReference type="KEGG" id="bfo:118414099"/>
<dbReference type="OrthoDB" id="6273859at2759"/>
<gene>
    <name evidence="8" type="primary">LOC118414099</name>
</gene>
<dbReference type="PANTHER" id="PTHR22906:SF43">
    <property type="entry name" value="PROPERDIN"/>
    <property type="match status" value="1"/>
</dbReference>
<organism evidence="7 8">
    <name type="scientific">Branchiostoma floridae</name>
    <name type="common">Florida lancelet</name>
    <name type="synonym">Amphioxus</name>
    <dbReference type="NCBI Taxonomy" id="7739"/>
    <lineage>
        <taxon>Eukaryota</taxon>
        <taxon>Metazoa</taxon>
        <taxon>Chordata</taxon>
        <taxon>Cephalochordata</taxon>
        <taxon>Leptocardii</taxon>
        <taxon>Amphioxiformes</taxon>
        <taxon>Branchiostomatidae</taxon>
        <taxon>Branchiostoma</taxon>
    </lineage>
</organism>
<dbReference type="FunFam" id="2.20.100.10:FF:000001">
    <property type="entry name" value="semaphorin-5A isoform X1"/>
    <property type="match status" value="1"/>
</dbReference>
<sequence>MIVIAEVHIITYNCRSFTGDGQWSAWNGWSACSETCGDGTQTRSRSCDNPEPVNDGADCVGHGDETQSCNEGDCPVAGQWSTWLSWSSCSSPCGDGTQIRARYCDNPWPANGGADCDGDAEESQPCNDGDCPDNGQWSTWGSWSGCSVDGVQSRTRTCDEPAPSGGGLDCVGHDTEEQQCDV</sequence>
<dbReference type="Gene3D" id="2.20.100.10">
    <property type="entry name" value="Thrombospondin type-1 (TSP1) repeat"/>
    <property type="match status" value="3"/>
</dbReference>
<evidence type="ECO:0000256" key="3">
    <source>
        <dbReference type="ARBA" id="ARBA00022729"/>
    </source>
</evidence>
<dbReference type="AlphaFoldDB" id="A0A9J7L0N8"/>
<dbReference type="SMART" id="SM00209">
    <property type="entry name" value="TSP1"/>
    <property type="match status" value="3"/>
</dbReference>
<dbReference type="OMA" id="CTTCYQP"/>
<protein>
    <submittedName>
        <fullName evidence="8">Coadhesin-like</fullName>
    </submittedName>
</protein>
<comment type="subcellular location">
    <subcellularLocation>
        <location evidence="1">Secreted</location>
    </subcellularLocation>
</comment>
<evidence type="ECO:0000256" key="4">
    <source>
        <dbReference type="ARBA" id="ARBA00022737"/>
    </source>
</evidence>
<dbReference type="Proteomes" id="UP000001554">
    <property type="component" value="Chromosome 4"/>
</dbReference>
<dbReference type="PANTHER" id="PTHR22906">
    <property type="entry name" value="PROPERDIN"/>
    <property type="match status" value="1"/>
</dbReference>
<keyword evidence="3" id="KW-0732">Signal</keyword>
<evidence type="ECO:0000313" key="7">
    <source>
        <dbReference type="Proteomes" id="UP000001554"/>
    </source>
</evidence>
<feature type="region of interest" description="Disordered" evidence="6">
    <location>
        <begin position="153"/>
        <end position="182"/>
    </location>
</feature>
<evidence type="ECO:0000256" key="1">
    <source>
        <dbReference type="ARBA" id="ARBA00004613"/>
    </source>
</evidence>
<dbReference type="PRINTS" id="PR01705">
    <property type="entry name" value="TSP1REPEAT"/>
</dbReference>
<keyword evidence="2" id="KW-0964">Secreted</keyword>
<dbReference type="RefSeq" id="XP_035673766.1">
    <property type="nucleotide sequence ID" value="XM_035817873.1"/>
</dbReference>
<keyword evidence="7" id="KW-1185">Reference proteome</keyword>
<dbReference type="FunFam" id="2.20.100.10:FF:000007">
    <property type="entry name" value="Thrombospondin 1"/>
    <property type="match status" value="2"/>
</dbReference>
<dbReference type="InterPro" id="IPR000884">
    <property type="entry name" value="TSP1_rpt"/>
</dbReference>